<protein>
    <submittedName>
        <fullName evidence="1">Phage derived protein Gp49-like</fullName>
    </submittedName>
</protein>
<organism evidence="1 2">
    <name type="scientific">Azotobacter beijerinckii</name>
    <dbReference type="NCBI Taxonomy" id="170623"/>
    <lineage>
        <taxon>Bacteria</taxon>
        <taxon>Pseudomonadati</taxon>
        <taxon>Pseudomonadota</taxon>
        <taxon>Gammaproteobacteria</taxon>
        <taxon>Pseudomonadales</taxon>
        <taxon>Pseudomonadaceae</taxon>
        <taxon>Azotobacter</taxon>
    </lineage>
</organism>
<sequence length="119" mass="14023">MERDGRSQVEVFLDDLGSNFGSNADGILAMMEAHSEHGPEHFNTSQCHYVDQKEQIYEYIKGRLRLFWFEDDDRVVVCTHGIVKKDQKTPKRDIERAKRVKADYLQAKQENRLEFETEE</sequence>
<evidence type="ECO:0000313" key="1">
    <source>
        <dbReference type="EMBL" id="SEI99350.1"/>
    </source>
</evidence>
<reference evidence="1 2" key="1">
    <citation type="submission" date="2016-10" db="EMBL/GenBank/DDBJ databases">
        <authorList>
            <person name="de Groot N.N."/>
        </authorList>
    </citation>
    <scope>NUCLEOTIDE SEQUENCE [LARGE SCALE GENOMIC DNA]</scope>
    <source>
        <strain evidence="1 2">DSM 373</strain>
    </source>
</reference>
<evidence type="ECO:0000313" key="2">
    <source>
        <dbReference type="Proteomes" id="UP000199250"/>
    </source>
</evidence>
<proteinExistence type="predicted"/>
<gene>
    <name evidence="1" type="ORF">SAMN04244572_02364</name>
</gene>
<dbReference type="Proteomes" id="UP000199250">
    <property type="component" value="Unassembled WGS sequence"/>
</dbReference>
<dbReference type="InterPro" id="IPR009241">
    <property type="entry name" value="HigB-like"/>
</dbReference>
<name>A0A1H6VFC0_9GAMM</name>
<accession>A0A1H6VFC0</accession>
<dbReference type="Pfam" id="PF05973">
    <property type="entry name" value="Gp49"/>
    <property type="match status" value="1"/>
</dbReference>
<dbReference type="EMBL" id="FNYQ01000037">
    <property type="protein sequence ID" value="SEI99350.1"/>
    <property type="molecule type" value="Genomic_DNA"/>
</dbReference>
<dbReference type="AlphaFoldDB" id="A0A1H6VFC0"/>